<dbReference type="GO" id="GO:0008270">
    <property type="term" value="F:zinc ion binding"/>
    <property type="evidence" value="ECO:0007669"/>
    <property type="project" value="TreeGrafter"/>
</dbReference>
<reference evidence="4" key="2">
    <citation type="submission" date="2020-05" db="UniProtKB">
        <authorList>
            <consortium name="EnsemblMetazoa"/>
        </authorList>
    </citation>
    <scope>IDENTIFICATION</scope>
    <source>
        <strain evidence="4">Epiroticus2</strain>
    </source>
</reference>
<protein>
    <recommendedName>
        <fullName evidence="6">DUF866 domain-containing protein</fullName>
    </recommendedName>
</protein>
<dbReference type="PANTHER" id="PTHR12857:SF0">
    <property type="entry name" value="CXXC MOTIF CONTAINING ZINC BINDING PROTEIN"/>
    <property type="match status" value="1"/>
</dbReference>
<dbReference type="Proteomes" id="UP000075885">
    <property type="component" value="Unassembled WGS sequence"/>
</dbReference>
<dbReference type="Pfam" id="PF05907">
    <property type="entry name" value="CXXC_Zn-b_euk"/>
    <property type="match status" value="1"/>
</dbReference>
<dbReference type="SUPFAM" id="SSF141678">
    <property type="entry name" value="MAL13P1.257-like"/>
    <property type="match status" value="1"/>
</dbReference>
<keyword evidence="3" id="KW-0862">Zinc</keyword>
<dbReference type="EnsemblMetazoa" id="AEPI007317-RA">
    <property type="protein sequence ID" value="AEPI007317-PA"/>
    <property type="gene ID" value="AEPI007317"/>
</dbReference>
<dbReference type="PANTHER" id="PTHR12857">
    <property type="entry name" value="CXXC MOTIF CONTAINING ZINC BINDING PROTEIN"/>
    <property type="match status" value="1"/>
</dbReference>
<evidence type="ECO:0000256" key="1">
    <source>
        <dbReference type="ARBA" id="ARBA00007818"/>
    </source>
</evidence>
<evidence type="ECO:0008006" key="6">
    <source>
        <dbReference type="Google" id="ProtNLM"/>
    </source>
</evidence>
<keyword evidence="5" id="KW-1185">Reference proteome</keyword>
<dbReference type="VEuPathDB" id="VectorBase:AEPI007317"/>
<comment type="similarity">
    <text evidence="1">Belongs to the UPF0587 family.</text>
</comment>
<accession>A0A182PK51</accession>
<evidence type="ECO:0000313" key="5">
    <source>
        <dbReference type="Proteomes" id="UP000075885"/>
    </source>
</evidence>
<organism evidence="4 5">
    <name type="scientific">Anopheles epiroticus</name>
    <dbReference type="NCBI Taxonomy" id="199890"/>
    <lineage>
        <taxon>Eukaryota</taxon>
        <taxon>Metazoa</taxon>
        <taxon>Ecdysozoa</taxon>
        <taxon>Arthropoda</taxon>
        <taxon>Hexapoda</taxon>
        <taxon>Insecta</taxon>
        <taxon>Pterygota</taxon>
        <taxon>Neoptera</taxon>
        <taxon>Endopterygota</taxon>
        <taxon>Diptera</taxon>
        <taxon>Nematocera</taxon>
        <taxon>Culicoidea</taxon>
        <taxon>Culicidae</taxon>
        <taxon>Anophelinae</taxon>
        <taxon>Anopheles</taxon>
    </lineage>
</organism>
<sequence length="167" mass="19054">MGKIGLQIKATLENIEELKTNHPNYAFFLKIKCTNCGEASDKWHDLTESEHTNEDSRNPKGFNFYMKCRMCSRENSIDIIEGSNGGYYASYTEQDSGKKKTIVAFDCRGVEPIEFSPRAGWVAKATENGPTFEDIDLSEDDWVEYDQKNNNSVGVYEFESGFIKMKK</sequence>
<evidence type="ECO:0000313" key="4">
    <source>
        <dbReference type="EnsemblMetazoa" id="AEPI007317-PA"/>
    </source>
</evidence>
<dbReference type="InterPro" id="IPR008584">
    <property type="entry name" value="CXXC_Zn-binding_euk"/>
</dbReference>
<dbReference type="AlphaFoldDB" id="A0A182PK51"/>
<reference evidence="5" key="1">
    <citation type="submission" date="2013-03" db="EMBL/GenBank/DDBJ databases">
        <title>The Genome Sequence of Anopheles epiroticus epiroticus2.</title>
        <authorList>
            <consortium name="The Broad Institute Genomics Platform"/>
            <person name="Neafsey D.E."/>
            <person name="Howell P."/>
            <person name="Walker B."/>
            <person name="Young S.K."/>
            <person name="Zeng Q."/>
            <person name="Gargeya S."/>
            <person name="Fitzgerald M."/>
            <person name="Haas B."/>
            <person name="Abouelleil A."/>
            <person name="Allen A.W."/>
            <person name="Alvarado L."/>
            <person name="Arachchi H.M."/>
            <person name="Berlin A.M."/>
            <person name="Chapman S.B."/>
            <person name="Gainer-Dewar J."/>
            <person name="Goldberg J."/>
            <person name="Griggs A."/>
            <person name="Gujja S."/>
            <person name="Hansen M."/>
            <person name="Howarth C."/>
            <person name="Imamovic A."/>
            <person name="Ireland A."/>
            <person name="Larimer J."/>
            <person name="McCowan C."/>
            <person name="Murphy C."/>
            <person name="Pearson M."/>
            <person name="Poon T.W."/>
            <person name="Priest M."/>
            <person name="Roberts A."/>
            <person name="Saif S."/>
            <person name="Shea T."/>
            <person name="Sisk P."/>
            <person name="Sykes S."/>
            <person name="Wortman J."/>
            <person name="Nusbaum C."/>
            <person name="Birren B."/>
        </authorList>
    </citation>
    <scope>NUCLEOTIDE SEQUENCE [LARGE SCALE GENOMIC DNA]</scope>
    <source>
        <strain evidence="5">Epiroticus2</strain>
    </source>
</reference>
<dbReference type="STRING" id="199890.A0A182PK51"/>
<evidence type="ECO:0000256" key="3">
    <source>
        <dbReference type="ARBA" id="ARBA00022833"/>
    </source>
</evidence>
<keyword evidence="2" id="KW-0479">Metal-binding</keyword>
<evidence type="ECO:0000256" key="2">
    <source>
        <dbReference type="ARBA" id="ARBA00022723"/>
    </source>
</evidence>
<name>A0A182PK51_9DIPT</name>
<proteinExistence type="inferred from homology"/>